<accession>A0A1H0B4I5</accession>
<keyword evidence="1" id="KW-1133">Transmembrane helix</keyword>
<proteinExistence type="predicted"/>
<evidence type="ECO:0008006" key="6">
    <source>
        <dbReference type="Google" id="ProtNLM"/>
    </source>
</evidence>
<feature type="domain" description="Deacetylase PdaC" evidence="3">
    <location>
        <begin position="60"/>
        <end position="138"/>
    </location>
</feature>
<protein>
    <recommendedName>
        <fullName evidence="6">DUF3298 domain-containing protein</fullName>
    </recommendedName>
</protein>
<evidence type="ECO:0000259" key="2">
    <source>
        <dbReference type="Pfam" id="PF11738"/>
    </source>
</evidence>
<keyword evidence="1" id="KW-0472">Membrane</keyword>
<reference evidence="4 5" key="1">
    <citation type="submission" date="2016-10" db="EMBL/GenBank/DDBJ databases">
        <authorList>
            <person name="de Groot N.N."/>
        </authorList>
    </citation>
    <scope>NUCLEOTIDE SEQUENCE [LARGE SCALE GENOMIC DNA]</scope>
    <source>
        <strain evidence="4 5">CGMCC 1.3442</strain>
    </source>
</reference>
<evidence type="ECO:0000313" key="5">
    <source>
        <dbReference type="Proteomes" id="UP000199334"/>
    </source>
</evidence>
<evidence type="ECO:0000259" key="3">
    <source>
        <dbReference type="Pfam" id="PF13739"/>
    </source>
</evidence>
<dbReference type="STRING" id="237069.SAMN05216498_2216"/>
<dbReference type="EMBL" id="FNIG01000004">
    <property type="protein sequence ID" value="SDN40588.1"/>
    <property type="molecule type" value="Genomic_DNA"/>
</dbReference>
<keyword evidence="1" id="KW-0812">Transmembrane</keyword>
<evidence type="ECO:0000256" key="1">
    <source>
        <dbReference type="SAM" id="Phobius"/>
    </source>
</evidence>
<dbReference type="RefSeq" id="WP_093856652.1">
    <property type="nucleotide sequence ID" value="NZ_BJVZ01000013.1"/>
</dbReference>
<dbReference type="Pfam" id="PF13739">
    <property type="entry name" value="PdaC"/>
    <property type="match status" value="1"/>
</dbReference>
<dbReference type="Pfam" id="PF11738">
    <property type="entry name" value="DUF3298"/>
    <property type="match status" value="1"/>
</dbReference>
<dbReference type="Gene3D" id="3.90.640.20">
    <property type="entry name" value="Heat-shock cognate protein, ATPase"/>
    <property type="match status" value="1"/>
</dbReference>
<keyword evidence="5" id="KW-1185">Reference proteome</keyword>
<feature type="domain" description="DUF3298" evidence="2">
    <location>
        <begin position="167"/>
        <end position="236"/>
    </location>
</feature>
<dbReference type="InterPro" id="IPR021729">
    <property type="entry name" value="DUF3298"/>
</dbReference>
<dbReference type="InterPro" id="IPR025303">
    <property type="entry name" value="PdaC"/>
</dbReference>
<organism evidence="4 5">
    <name type="scientific">Tenuibacillus multivorans</name>
    <dbReference type="NCBI Taxonomy" id="237069"/>
    <lineage>
        <taxon>Bacteria</taxon>
        <taxon>Bacillati</taxon>
        <taxon>Bacillota</taxon>
        <taxon>Bacilli</taxon>
        <taxon>Bacillales</taxon>
        <taxon>Bacillaceae</taxon>
        <taxon>Tenuibacillus</taxon>
    </lineage>
</organism>
<evidence type="ECO:0000313" key="4">
    <source>
        <dbReference type="EMBL" id="SDN40588.1"/>
    </source>
</evidence>
<dbReference type="OrthoDB" id="9812065at2"/>
<dbReference type="AlphaFoldDB" id="A0A1H0B4I5"/>
<sequence>MRNKKSRQTMKYFFVAFVVSVLVGYIFTAIFSSAEDIDVGKDFDIVETEFEGIRMLTFDKQEELYEIKFQLPVFESDRLNNYFKRYMKQTNQEFLNTIKGNVTEERPGSLYVILDIYSSGTDLYSLVSSEEAYTGGANVNQTKEVWMVDLQTNKLIQQSTLFENIQQARDVIMPQVRDALLESEYGVFEDELNDWMKQPNYDFNNMYIRDGNLVFKFDKYEVAPGASGMPEVDIPIDEEIRGLFKQEWLQRIEG</sequence>
<dbReference type="Gene3D" id="3.30.565.40">
    <property type="entry name" value="Fervidobacterium nodosum Rt17-B1 like"/>
    <property type="match status" value="1"/>
</dbReference>
<gene>
    <name evidence="4" type="ORF">SAMN05216498_2216</name>
</gene>
<name>A0A1H0B4I5_9BACI</name>
<dbReference type="Proteomes" id="UP000199334">
    <property type="component" value="Unassembled WGS sequence"/>
</dbReference>
<dbReference type="InterPro" id="IPR037126">
    <property type="entry name" value="PdaC/RsiV-like_sf"/>
</dbReference>
<feature type="transmembrane region" description="Helical" evidence="1">
    <location>
        <begin position="12"/>
        <end position="31"/>
    </location>
</feature>